<dbReference type="Proteomes" id="UP001606303">
    <property type="component" value="Unassembled WGS sequence"/>
</dbReference>
<comment type="caution">
    <text evidence="2">The sequence shown here is derived from an EMBL/GenBank/DDBJ whole genome shotgun (WGS) entry which is preliminary data.</text>
</comment>
<keyword evidence="1" id="KW-0732">Signal</keyword>
<keyword evidence="3" id="KW-1185">Reference proteome</keyword>
<organism evidence="2 3">
    <name type="scientific">Pelomonas baiyunensis</name>
    <dbReference type="NCBI Taxonomy" id="3299026"/>
    <lineage>
        <taxon>Bacteria</taxon>
        <taxon>Pseudomonadati</taxon>
        <taxon>Pseudomonadota</taxon>
        <taxon>Betaproteobacteria</taxon>
        <taxon>Burkholderiales</taxon>
        <taxon>Sphaerotilaceae</taxon>
        <taxon>Roseateles</taxon>
    </lineage>
</organism>
<evidence type="ECO:0000313" key="2">
    <source>
        <dbReference type="EMBL" id="MFG6465125.1"/>
    </source>
</evidence>
<feature type="signal peptide" evidence="1">
    <location>
        <begin position="1"/>
        <end position="28"/>
    </location>
</feature>
<gene>
    <name evidence="2" type="ORF">ACG01O_00745</name>
</gene>
<feature type="chain" id="PRO_5047228084" evidence="1">
    <location>
        <begin position="29"/>
        <end position="117"/>
    </location>
</feature>
<evidence type="ECO:0000313" key="3">
    <source>
        <dbReference type="Proteomes" id="UP001606303"/>
    </source>
</evidence>
<accession>A0ABW7GT65</accession>
<dbReference type="RefSeq" id="WP_394380088.1">
    <property type="nucleotide sequence ID" value="NZ_JBIGIB010000001.1"/>
</dbReference>
<evidence type="ECO:0000256" key="1">
    <source>
        <dbReference type="SAM" id="SignalP"/>
    </source>
</evidence>
<dbReference type="EMBL" id="JBIGIB010000001">
    <property type="protein sequence ID" value="MFG6465125.1"/>
    <property type="molecule type" value="Genomic_DNA"/>
</dbReference>
<name>A0ABW7GT65_9BURK</name>
<proteinExistence type="predicted"/>
<reference evidence="2 3" key="1">
    <citation type="submission" date="2024-08" db="EMBL/GenBank/DDBJ databases">
        <authorList>
            <person name="Lu H."/>
        </authorList>
    </citation>
    <scope>NUCLEOTIDE SEQUENCE [LARGE SCALE GENOMIC DNA]</scope>
    <source>
        <strain evidence="2 3">BYS87W</strain>
    </source>
</reference>
<sequence length="117" mass="12864">MKTWNPLRPLTLTAALLATLTLTAPASAQDTAMPAAERAMLRSAQGEYLLDDGRTLRVHVGVRRLAVALDERPLETWRAEGSELLVSPDGTRRVRLFRNGDGSVDRVAFETDRAALH</sequence>
<protein>
    <submittedName>
        <fullName evidence="2">Uncharacterized protein</fullName>
    </submittedName>
</protein>